<proteinExistence type="predicted"/>
<keyword evidence="1" id="KW-0175">Coiled coil</keyword>
<organism evidence="3 4">
    <name type="scientific">Geotrypetes seraphini</name>
    <name type="common">Gaboon caecilian</name>
    <name type="synonym">Caecilia seraphini</name>
    <dbReference type="NCBI Taxonomy" id="260995"/>
    <lineage>
        <taxon>Eukaryota</taxon>
        <taxon>Metazoa</taxon>
        <taxon>Chordata</taxon>
        <taxon>Craniata</taxon>
        <taxon>Vertebrata</taxon>
        <taxon>Euteleostomi</taxon>
        <taxon>Amphibia</taxon>
        <taxon>Gymnophiona</taxon>
        <taxon>Geotrypetes</taxon>
    </lineage>
</organism>
<name>A0A6P8Q4T0_GEOSA</name>
<accession>A0A6P8Q4T0</accession>
<keyword evidence="3" id="KW-1185">Reference proteome</keyword>
<dbReference type="OrthoDB" id="9986859at2759"/>
<gene>
    <name evidence="4" type="primary">LOC117355560</name>
</gene>
<dbReference type="GeneID" id="117355560"/>
<reference evidence="4" key="1">
    <citation type="submission" date="2025-08" db="UniProtKB">
        <authorList>
            <consortium name="RefSeq"/>
        </authorList>
    </citation>
    <scope>IDENTIFICATION</scope>
</reference>
<evidence type="ECO:0000313" key="4">
    <source>
        <dbReference type="RefSeq" id="XP_033790180.1"/>
    </source>
</evidence>
<dbReference type="InParanoid" id="A0A6P8Q4T0"/>
<protein>
    <submittedName>
        <fullName evidence="4">Uncharacterized protein LOC117355560 isoform X1</fullName>
    </submittedName>
</protein>
<feature type="coiled-coil region" evidence="1">
    <location>
        <begin position="185"/>
        <end position="212"/>
    </location>
</feature>
<dbReference type="AlphaFoldDB" id="A0A6P8Q4T0"/>
<dbReference type="Proteomes" id="UP000515159">
    <property type="component" value="Chromosome 2"/>
</dbReference>
<feature type="coiled-coil region" evidence="1">
    <location>
        <begin position="113"/>
        <end position="140"/>
    </location>
</feature>
<feature type="region of interest" description="Disordered" evidence="2">
    <location>
        <begin position="150"/>
        <end position="175"/>
    </location>
</feature>
<dbReference type="RefSeq" id="XP_033790180.1">
    <property type="nucleotide sequence ID" value="XM_033934289.1"/>
</dbReference>
<evidence type="ECO:0000313" key="3">
    <source>
        <dbReference type="Proteomes" id="UP000515159"/>
    </source>
</evidence>
<sequence length="261" mass="30675">MDMPAVHDCLRLSDENDLLLRKLKKMRLKNEQLEAELTRIQEQLRLKQLKRDYVTRDTQVQTETQPWHGRGWGIKEPKGASENKNGKLLQMYNNLQKRYDNEAKRNKVQSEAVAFLSVKMNELEVQLQSANQKKQQLECRKVCKHTQTTFKGKTSTPDRKFSPQRSRCKKSTPYSNSQSDLLLVIANLKKEREKLYKEKKMLKNELECLDKEFFDEIEDLKLALQESVKLNNQYEKCLYQISTKFGLPFADLFLSKEVPVA</sequence>
<feature type="coiled-coil region" evidence="1">
    <location>
        <begin position="16"/>
        <end position="50"/>
    </location>
</feature>
<dbReference type="KEGG" id="gsh:117355560"/>
<evidence type="ECO:0000256" key="2">
    <source>
        <dbReference type="SAM" id="MobiDB-lite"/>
    </source>
</evidence>
<evidence type="ECO:0000256" key="1">
    <source>
        <dbReference type="SAM" id="Coils"/>
    </source>
</evidence>